<dbReference type="Gene3D" id="1.20.1090.10">
    <property type="entry name" value="Dehydroquinate synthase-like - alpha domain"/>
    <property type="match status" value="1"/>
</dbReference>
<evidence type="ECO:0000313" key="3">
    <source>
        <dbReference type="Proteomes" id="UP000034680"/>
    </source>
</evidence>
<keyword evidence="3" id="KW-1185">Reference proteome</keyword>
<comment type="caution">
    <text evidence="2">The sequence shown here is derived from an EMBL/GenBank/DDBJ whole genome shotgun (WGS) entry which is preliminary data.</text>
</comment>
<gene>
    <name evidence="2" type="ORF">UCDDA912_g09075</name>
</gene>
<evidence type="ECO:0000259" key="1">
    <source>
        <dbReference type="Pfam" id="PF25137"/>
    </source>
</evidence>
<dbReference type="EMBL" id="LCUC01000426">
    <property type="protein sequence ID" value="KKY30983.1"/>
    <property type="molecule type" value="Genomic_DNA"/>
</dbReference>
<feature type="domain" description="Fe-containing alcohol dehydrogenase-like C-terminal" evidence="1">
    <location>
        <begin position="2"/>
        <end position="105"/>
    </location>
</feature>
<reference evidence="2 3" key="2">
    <citation type="submission" date="2015-05" db="EMBL/GenBank/DDBJ databases">
        <authorList>
            <person name="Morales-Cruz A."/>
            <person name="Amrine K.C."/>
            <person name="Cantu D."/>
        </authorList>
    </citation>
    <scope>NUCLEOTIDE SEQUENCE [LARGE SCALE GENOMIC DNA]</scope>
    <source>
        <strain evidence="2">DA912</strain>
    </source>
</reference>
<dbReference type="InterPro" id="IPR056798">
    <property type="entry name" value="ADH_Fe_C"/>
</dbReference>
<accession>A0A0G2H724</accession>
<dbReference type="AlphaFoldDB" id="A0A0G2H724"/>
<protein>
    <submittedName>
        <fullName evidence="2">Putative fe-containing alcohol</fullName>
    </submittedName>
</protein>
<proteinExistence type="predicted"/>
<dbReference type="Proteomes" id="UP000034680">
    <property type="component" value="Unassembled WGS sequence"/>
</dbReference>
<dbReference type="STRING" id="1214573.A0A0G2H724"/>
<dbReference type="SUPFAM" id="SSF56796">
    <property type="entry name" value="Dehydroquinate synthase-like"/>
    <property type="match status" value="1"/>
</dbReference>
<evidence type="ECO:0000313" key="2">
    <source>
        <dbReference type="EMBL" id="KKY30983.1"/>
    </source>
</evidence>
<name>A0A0G2H724_9PEZI</name>
<dbReference type="Pfam" id="PF25137">
    <property type="entry name" value="ADH_Fe_C"/>
    <property type="match status" value="1"/>
</dbReference>
<organism evidence="2 3">
    <name type="scientific">Diaporthe ampelina</name>
    <dbReference type="NCBI Taxonomy" id="1214573"/>
    <lineage>
        <taxon>Eukaryota</taxon>
        <taxon>Fungi</taxon>
        <taxon>Dikarya</taxon>
        <taxon>Ascomycota</taxon>
        <taxon>Pezizomycotina</taxon>
        <taxon>Sordariomycetes</taxon>
        <taxon>Sordariomycetidae</taxon>
        <taxon>Diaporthales</taxon>
        <taxon>Diaporthaceae</taxon>
        <taxon>Diaporthe</taxon>
    </lineage>
</organism>
<dbReference type="OrthoDB" id="339764at2759"/>
<reference evidence="2 3" key="1">
    <citation type="submission" date="2015-05" db="EMBL/GenBank/DDBJ databases">
        <title>Distinctive expansion of gene families associated with plant cell wall degradation and secondary metabolism in the genomes of grapevine trunk pathogens.</title>
        <authorList>
            <person name="Lawrence D.P."/>
            <person name="Travadon R."/>
            <person name="Rolshausen P.E."/>
            <person name="Baumgartner K."/>
        </authorList>
    </citation>
    <scope>NUCLEOTIDE SEQUENCE [LARGE SCALE GENOMIC DNA]</scope>
    <source>
        <strain evidence="2">DA912</strain>
    </source>
</reference>
<sequence length="113" mass="12400">MCICLTAVQKFNAKHNAQQQALVVDAFWANPDTTEVLTKHSLVKGKADLGDAVDAVMGELGFPRTLGEYGTGRDRLEAIADSSLRDACCQFNLIPLERKEQALEIMEMCLGDQ</sequence>